<sequence>MPFTPTPARPAPISQMGVIGWLRKNLFSNIPNTLLSLVALYVVWQVLSSVISWAFINADWVGSSRADCTSDGACWVFVSVRLNQFIYGFYPAEARWRPNLAFALLVGFLIWLAVPRIPYKKLGGILALTAFPVAAYFLLYGGAFGLPVVPTSRWGGLLLTIVLAVIGIVLAMPIGIALALGRRSNMPAVRLVCTIFIEFWRGVPLITILFMASVMLPLFFAEGVSIDRLIRALIGITLFQSAYMAEVVRGGLQALGKGQYEAADALGLSYWQKMNLIILPQALKIMIPGIVNTTISLWKDTSLVVIIGLLEVLGQVRQALADPNWLGFPAEGYIFAALTFWVFCFSMSRFSQYLERRLDTGHKN</sequence>
<feature type="transmembrane region" description="Helical" evidence="9">
    <location>
        <begin position="33"/>
        <end position="56"/>
    </location>
</feature>
<comment type="caution">
    <text evidence="11">The sequence shown here is derived from an EMBL/GenBank/DDBJ whole genome shotgun (WGS) entry which is preliminary data.</text>
</comment>
<feature type="transmembrane region" description="Helical" evidence="9">
    <location>
        <begin position="154"/>
        <end position="181"/>
    </location>
</feature>
<evidence type="ECO:0000256" key="3">
    <source>
        <dbReference type="ARBA" id="ARBA00022448"/>
    </source>
</evidence>
<dbReference type="PROSITE" id="PS50928">
    <property type="entry name" value="ABC_TM1"/>
    <property type="match status" value="1"/>
</dbReference>
<dbReference type="OrthoDB" id="9771188at2"/>
<dbReference type="InterPro" id="IPR000515">
    <property type="entry name" value="MetI-like"/>
</dbReference>
<dbReference type="Pfam" id="PF00528">
    <property type="entry name" value="BPD_transp_1"/>
    <property type="match status" value="1"/>
</dbReference>
<feature type="transmembrane region" description="Helical" evidence="9">
    <location>
        <begin position="332"/>
        <end position="350"/>
    </location>
</feature>
<dbReference type="InterPro" id="IPR035906">
    <property type="entry name" value="MetI-like_sf"/>
</dbReference>
<dbReference type="PANTHER" id="PTHR30614">
    <property type="entry name" value="MEMBRANE COMPONENT OF AMINO ACID ABC TRANSPORTER"/>
    <property type="match status" value="1"/>
</dbReference>
<gene>
    <name evidence="11" type="ORF">E4656_14130</name>
</gene>
<dbReference type="PANTHER" id="PTHR30614:SF41">
    <property type="entry name" value="INNER MEMBRANE AMINO-ACID ABC TRANSPORTER PERMEASE PROTEIN YHDY"/>
    <property type="match status" value="1"/>
</dbReference>
<accession>A0A4Z0W8A2</accession>
<dbReference type="GO" id="GO:0022857">
    <property type="term" value="F:transmembrane transporter activity"/>
    <property type="evidence" value="ECO:0007669"/>
    <property type="project" value="InterPro"/>
</dbReference>
<evidence type="ECO:0000256" key="6">
    <source>
        <dbReference type="ARBA" id="ARBA00022970"/>
    </source>
</evidence>
<keyword evidence="12" id="KW-1185">Reference proteome</keyword>
<dbReference type="CDD" id="cd06261">
    <property type="entry name" value="TM_PBP2"/>
    <property type="match status" value="1"/>
</dbReference>
<evidence type="ECO:0000256" key="5">
    <source>
        <dbReference type="ARBA" id="ARBA00022692"/>
    </source>
</evidence>
<comment type="similarity">
    <text evidence="2">Belongs to the binding-protein-dependent transport system permease family. HisMQ subfamily.</text>
</comment>
<evidence type="ECO:0000256" key="1">
    <source>
        <dbReference type="ARBA" id="ARBA00004429"/>
    </source>
</evidence>
<keyword evidence="7 9" id="KW-1133">Transmembrane helix</keyword>
<dbReference type="EMBL" id="SRMF01000006">
    <property type="protein sequence ID" value="TGG92015.1"/>
    <property type="molecule type" value="Genomic_DNA"/>
</dbReference>
<dbReference type="Gene3D" id="1.10.3720.10">
    <property type="entry name" value="MetI-like"/>
    <property type="match status" value="1"/>
</dbReference>
<evidence type="ECO:0000313" key="12">
    <source>
        <dbReference type="Proteomes" id="UP000297475"/>
    </source>
</evidence>
<dbReference type="AlphaFoldDB" id="A0A4Z0W8A2"/>
<keyword evidence="6" id="KW-0029">Amino-acid transport</keyword>
<evidence type="ECO:0000259" key="10">
    <source>
        <dbReference type="PROSITE" id="PS50928"/>
    </source>
</evidence>
<evidence type="ECO:0000256" key="4">
    <source>
        <dbReference type="ARBA" id="ARBA00022475"/>
    </source>
</evidence>
<keyword evidence="5 9" id="KW-0812">Transmembrane</keyword>
<evidence type="ECO:0000256" key="7">
    <source>
        <dbReference type="ARBA" id="ARBA00022989"/>
    </source>
</evidence>
<keyword evidence="8 9" id="KW-0472">Membrane</keyword>
<keyword evidence="4" id="KW-1003">Cell membrane</keyword>
<evidence type="ECO:0000256" key="2">
    <source>
        <dbReference type="ARBA" id="ARBA00010072"/>
    </source>
</evidence>
<dbReference type="SUPFAM" id="SSF161098">
    <property type="entry name" value="MetI-like"/>
    <property type="match status" value="1"/>
</dbReference>
<name>A0A4Z0W8A2_9GAMM</name>
<dbReference type="GO" id="GO:0006865">
    <property type="term" value="P:amino acid transport"/>
    <property type="evidence" value="ECO:0007669"/>
    <property type="project" value="UniProtKB-KW"/>
</dbReference>
<evidence type="ECO:0000256" key="8">
    <source>
        <dbReference type="ARBA" id="ARBA00023136"/>
    </source>
</evidence>
<dbReference type="InterPro" id="IPR010065">
    <property type="entry name" value="AA_ABC_transptr_permease_3TM"/>
</dbReference>
<comment type="subcellular location">
    <subcellularLocation>
        <location evidence="1">Cell inner membrane</location>
        <topology evidence="1">Multi-pass membrane protein</topology>
    </subcellularLocation>
    <subcellularLocation>
        <location evidence="9">Cell membrane</location>
        <topology evidence="9">Multi-pass membrane protein</topology>
    </subcellularLocation>
</comment>
<feature type="transmembrane region" description="Helical" evidence="9">
    <location>
        <begin position="96"/>
        <end position="114"/>
    </location>
</feature>
<reference evidence="11 12" key="1">
    <citation type="submission" date="2019-04" db="EMBL/GenBank/DDBJ databases">
        <title>Natronospirillum operosus gen. nov., sp. nov., a haloalkaliphilic satellite isolated from decaying biomass of laboratory culture of cyanobacterium Geitlerinema sp. and proposal of Natronospirillaceae fam. nov. and Saccharospirillaceae fam. nov.</title>
        <authorList>
            <person name="Kevbrin V."/>
            <person name="Boltyanskaya Y."/>
            <person name="Koziaeva V."/>
            <person name="Grouzdev D.S."/>
            <person name="Park M."/>
            <person name="Cho J."/>
        </authorList>
    </citation>
    <scope>NUCLEOTIDE SEQUENCE [LARGE SCALE GENOMIC DNA]</scope>
    <source>
        <strain evidence="11 12">G-116</strain>
    </source>
</reference>
<dbReference type="Proteomes" id="UP000297475">
    <property type="component" value="Unassembled WGS sequence"/>
</dbReference>
<dbReference type="GO" id="GO:0043190">
    <property type="term" value="C:ATP-binding cassette (ABC) transporter complex"/>
    <property type="evidence" value="ECO:0007669"/>
    <property type="project" value="InterPro"/>
</dbReference>
<protein>
    <submittedName>
        <fullName evidence="11">Amino acid ABC transporter permease</fullName>
    </submittedName>
</protein>
<evidence type="ECO:0000256" key="9">
    <source>
        <dbReference type="RuleBase" id="RU363032"/>
    </source>
</evidence>
<feature type="domain" description="ABC transmembrane type-1" evidence="10">
    <location>
        <begin position="157"/>
        <end position="346"/>
    </location>
</feature>
<dbReference type="RefSeq" id="WP_135483944.1">
    <property type="nucleotide sequence ID" value="NZ_SRMF01000006.1"/>
</dbReference>
<dbReference type="InterPro" id="IPR043429">
    <property type="entry name" value="ArtM/GltK/GlnP/TcyL/YhdX-like"/>
</dbReference>
<organism evidence="11 12">
    <name type="scientific">Natronospirillum operosum</name>
    <dbReference type="NCBI Taxonomy" id="2759953"/>
    <lineage>
        <taxon>Bacteria</taxon>
        <taxon>Pseudomonadati</taxon>
        <taxon>Pseudomonadota</taxon>
        <taxon>Gammaproteobacteria</taxon>
        <taxon>Oceanospirillales</taxon>
        <taxon>Natronospirillaceae</taxon>
        <taxon>Natronospirillum</taxon>
    </lineage>
</organism>
<dbReference type="NCBIfam" id="TIGR01726">
    <property type="entry name" value="HEQRo_perm_3TM"/>
    <property type="match status" value="1"/>
</dbReference>
<proteinExistence type="inferred from homology"/>
<keyword evidence="3 9" id="KW-0813">Transport</keyword>
<dbReference type="FunFam" id="1.10.3720.10:FF:000032">
    <property type="entry name" value="General amino acid ABC transporter permease"/>
    <property type="match status" value="1"/>
</dbReference>
<evidence type="ECO:0000313" key="11">
    <source>
        <dbReference type="EMBL" id="TGG92015.1"/>
    </source>
</evidence>
<feature type="transmembrane region" description="Helical" evidence="9">
    <location>
        <begin position="202"/>
        <end position="221"/>
    </location>
</feature>
<feature type="transmembrane region" description="Helical" evidence="9">
    <location>
        <begin position="126"/>
        <end position="148"/>
    </location>
</feature>